<dbReference type="InterPro" id="IPR046342">
    <property type="entry name" value="CBS_dom_sf"/>
</dbReference>
<dbReference type="GO" id="GO:0005886">
    <property type="term" value="C:plasma membrane"/>
    <property type="evidence" value="ECO:0007669"/>
    <property type="project" value="TreeGrafter"/>
</dbReference>
<dbReference type="GO" id="GO:0005794">
    <property type="term" value="C:Golgi apparatus"/>
    <property type="evidence" value="ECO:0007669"/>
    <property type="project" value="TreeGrafter"/>
</dbReference>
<evidence type="ECO:0000313" key="10">
    <source>
        <dbReference type="Proteomes" id="UP001152795"/>
    </source>
</evidence>
<comment type="caution">
    <text evidence="8">Lacks conserved residue(s) required for the propagation of feature annotation.</text>
</comment>
<dbReference type="GO" id="GO:0005769">
    <property type="term" value="C:early endosome"/>
    <property type="evidence" value="ECO:0007669"/>
    <property type="project" value="TreeGrafter"/>
</dbReference>
<dbReference type="PRINTS" id="PR00762">
    <property type="entry name" value="CLCHANNEL"/>
</dbReference>
<evidence type="ECO:0000256" key="5">
    <source>
        <dbReference type="ARBA" id="ARBA00023065"/>
    </source>
</evidence>
<keyword evidence="6 8" id="KW-0472">Membrane</keyword>
<evidence type="ECO:0000256" key="1">
    <source>
        <dbReference type="ARBA" id="ARBA00004337"/>
    </source>
</evidence>
<dbReference type="CDD" id="cd04591">
    <property type="entry name" value="CBS_pair_voltage-gated_CLC_euk_bac"/>
    <property type="match status" value="1"/>
</dbReference>
<reference evidence="9" key="1">
    <citation type="submission" date="2020-04" db="EMBL/GenBank/DDBJ databases">
        <authorList>
            <person name="Alioto T."/>
            <person name="Alioto T."/>
            <person name="Gomez Garrido J."/>
        </authorList>
    </citation>
    <scope>NUCLEOTIDE SEQUENCE</scope>
    <source>
        <strain evidence="9">A484AB</strain>
    </source>
</reference>
<dbReference type="PANTHER" id="PTHR45711:SF6">
    <property type="entry name" value="CHLORIDE CHANNEL PROTEIN"/>
    <property type="match status" value="1"/>
</dbReference>
<dbReference type="SUPFAM" id="SSF54631">
    <property type="entry name" value="CBS-domain pair"/>
    <property type="match status" value="1"/>
</dbReference>
<dbReference type="Proteomes" id="UP001152795">
    <property type="component" value="Unassembled WGS sequence"/>
</dbReference>
<evidence type="ECO:0000256" key="7">
    <source>
        <dbReference type="ARBA" id="ARBA00023214"/>
    </source>
</evidence>
<evidence type="ECO:0000256" key="6">
    <source>
        <dbReference type="ARBA" id="ARBA00023136"/>
    </source>
</evidence>
<dbReference type="PANTHER" id="PTHR45711">
    <property type="entry name" value="CHLORIDE CHANNEL PROTEIN"/>
    <property type="match status" value="1"/>
</dbReference>
<name>A0A6S7IUI5_PARCT</name>
<dbReference type="Pfam" id="PF00654">
    <property type="entry name" value="Voltage_CLC"/>
    <property type="match status" value="1"/>
</dbReference>
<keyword evidence="5 8" id="KW-0406">Ion transport</keyword>
<dbReference type="Pfam" id="PF00571">
    <property type="entry name" value="CBS"/>
    <property type="match status" value="1"/>
</dbReference>
<evidence type="ECO:0000256" key="3">
    <source>
        <dbReference type="ARBA" id="ARBA00022692"/>
    </source>
</evidence>
<dbReference type="GO" id="GO:0010008">
    <property type="term" value="C:endosome membrane"/>
    <property type="evidence" value="ECO:0007669"/>
    <property type="project" value="UniProtKB-SubCell"/>
</dbReference>
<keyword evidence="7 8" id="KW-0868">Chloride</keyword>
<protein>
    <recommendedName>
        <fullName evidence="8">Chloride channel protein</fullName>
    </recommendedName>
</protein>
<evidence type="ECO:0000256" key="2">
    <source>
        <dbReference type="ARBA" id="ARBA00022448"/>
    </source>
</evidence>
<sequence length="291" mass="32317">MAVGACIGRITGIGMEQLVLNHPDFPIFEISCRNTVGACVQPGLYAMVGAAAALGGVTRMTVSLVVIMFELTGGLFYIVPMMLAVVMSKWIGDAFGKGGIYDSHIELNMYPFLDNKEEFAYTSLAEDVAKPRKFEPSISCVTKDSSTIEQLEILLEETSFKGFPVVDDMECMRLYGYVRRKELRIALETARAKNHDVVSLSIGYFTKHAPRTEISHPPLVSLRHTLDESPLQVTHTTPMEAVVEMFRKLGLRQVLVTRDGRVTGIITKKDVIKHVQIMDKKTPDAVRYGTL</sequence>
<dbReference type="PROSITE" id="PS51371">
    <property type="entry name" value="CBS"/>
    <property type="match status" value="2"/>
</dbReference>
<evidence type="ECO:0000313" key="9">
    <source>
        <dbReference type="EMBL" id="CAB4009161.1"/>
    </source>
</evidence>
<gene>
    <name evidence="9" type="ORF">PACLA_8A040205</name>
</gene>
<keyword evidence="4 8" id="KW-1133">Transmembrane helix</keyword>
<dbReference type="Gene3D" id="1.10.3080.10">
    <property type="entry name" value="Clc chloride channel"/>
    <property type="match status" value="1"/>
</dbReference>
<dbReference type="InterPro" id="IPR014743">
    <property type="entry name" value="Cl-channel_core"/>
</dbReference>
<organism evidence="9 10">
    <name type="scientific">Paramuricea clavata</name>
    <name type="common">Red gorgonian</name>
    <name type="synonym">Violescent sea-whip</name>
    <dbReference type="NCBI Taxonomy" id="317549"/>
    <lineage>
        <taxon>Eukaryota</taxon>
        <taxon>Metazoa</taxon>
        <taxon>Cnidaria</taxon>
        <taxon>Anthozoa</taxon>
        <taxon>Octocorallia</taxon>
        <taxon>Malacalcyonacea</taxon>
        <taxon>Plexauridae</taxon>
        <taxon>Paramuricea</taxon>
    </lineage>
</organism>
<dbReference type="EMBL" id="CACRXK020006361">
    <property type="protein sequence ID" value="CAB4009161.1"/>
    <property type="molecule type" value="Genomic_DNA"/>
</dbReference>
<dbReference type="GO" id="GO:0005247">
    <property type="term" value="F:voltage-gated chloride channel activity"/>
    <property type="evidence" value="ECO:0007669"/>
    <property type="project" value="TreeGrafter"/>
</dbReference>
<dbReference type="SMART" id="SM00116">
    <property type="entry name" value="CBS"/>
    <property type="match status" value="2"/>
</dbReference>
<keyword evidence="10" id="KW-1185">Reference proteome</keyword>
<dbReference type="InterPro" id="IPR000644">
    <property type="entry name" value="CBS_dom"/>
</dbReference>
<proteinExistence type="inferred from homology"/>
<keyword evidence="3 8" id="KW-0812">Transmembrane</keyword>
<evidence type="ECO:0000256" key="4">
    <source>
        <dbReference type="ARBA" id="ARBA00022989"/>
    </source>
</evidence>
<accession>A0A6S7IUI5</accession>
<feature type="transmembrane region" description="Helical" evidence="8">
    <location>
        <begin position="64"/>
        <end position="87"/>
    </location>
</feature>
<comment type="similarity">
    <text evidence="8">Belongs to the chloride channel (TC 2.A.49) family.</text>
</comment>
<comment type="subcellular location">
    <subcellularLocation>
        <location evidence="1">Endosome membrane</location>
        <topology evidence="1">Multi-pass membrane protein</topology>
    </subcellularLocation>
    <subcellularLocation>
        <location evidence="8">Membrane</location>
        <topology evidence="8">Multi-pass membrane protein</topology>
    </subcellularLocation>
</comment>
<comment type="caution">
    <text evidence="9">The sequence shown here is derived from an EMBL/GenBank/DDBJ whole genome shotgun (WGS) entry which is preliminary data.</text>
</comment>
<keyword evidence="2 8" id="KW-0813">Transport</keyword>
<evidence type="ECO:0000256" key="8">
    <source>
        <dbReference type="RuleBase" id="RU361221"/>
    </source>
</evidence>
<dbReference type="InterPro" id="IPR001807">
    <property type="entry name" value="ClC"/>
</dbReference>
<dbReference type="OrthoDB" id="44789at2759"/>
<dbReference type="AlphaFoldDB" id="A0A6S7IUI5"/>
<dbReference type="Gene3D" id="3.90.1280.20">
    <property type="match status" value="2"/>
</dbReference>
<dbReference type="SUPFAM" id="SSF81340">
    <property type="entry name" value="Clc chloride channel"/>
    <property type="match status" value="1"/>
</dbReference>